<dbReference type="InterPro" id="IPR029063">
    <property type="entry name" value="SAM-dependent_MTases_sf"/>
</dbReference>
<comment type="caution">
    <text evidence="2">The sequence shown here is derived from an EMBL/GenBank/DDBJ whole genome shotgun (WGS) entry which is preliminary data.</text>
</comment>
<feature type="region of interest" description="Disordered" evidence="1">
    <location>
        <begin position="31"/>
        <end position="54"/>
    </location>
</feature>
<sequence>MKKADLQGQHLRWAISLQEFDFTVQYRPGAKNSNADVPSRYPLPSTTDETGARHEREKVTALHAGVGEVRMKDFCDHLCFMLAGDVSPGEEATPEVQVANYCKRAAVEQLGTGPVHRLFDLHHQEELECNHGDMFDTDLPELVTDSGRLARAAWKALSLVRPTRGTHGEGSPAVYSNEYFEGERILKPEKVDTRVLSKRFFSQAREEGVVCYEPCGGLCAGLEMLLRSGMKDLSPAGTLTGLDGRHSKLFYEVVRLLSTLQQLQQQRPPGYILENVSPLSHRPGTKIRDEVFPYIASVIGRPVSFDAAQAGAYAHRLRAYWSNLFQIHQFRSVMSKVARPEGRVVSSIMCEGWQPRPVIRTDRAPHYVVNVVGEPLRALPTIMATQGSRAFRRARMGTVVRNQDDENIEEESREVNLDEKARAMGYNASELRMADGLNDVELASILGLTMDRRAMELLMAVAEASRKGLPHSEESPEAETRVPQDSLSL</sequence>
<accession>A0AAE0BD55</accession>
<dbReference type="AlphaFoldDB" id="A0AAE0BD55"/>
<evidence type="ECO:0000313" key="3">
    <source>
        <dbReference type="Proteomes" id="UP001190700"/>
    </source>
</evidence>
<reference evidence="2 3" key="1">
    <citation type="journal article" date="2015" name="Genome Biol. Evol.">
        <title>Comparative Genomics of a Bacterivorous Green Alga Reveals Evolutionary Causalities and Consequences of Phago-Mixotrophic Mode of Nutrition.</title>
        <authorList>
            <person name="Burns J.A."/>
            <person name="Paasch A."/>
            <person name="Narechania A."/>
            <person name="Kim E."/>
        </authorList>
    </citation>
    <scope>NUCLEOTIDE SEQUENCE [LARGE SCALE GENOMIC DNA]</scope>
    <source>
        <strain evidence="2 3">PLY_AMNH</strain>
    </source>
</reference>
<name>A0AAE0BD55_9CHLO</name>
<proteinExistence type="predicted"/>
<dbReference type="Gene3D" id="3.40.50.150">
    <property type="entry name" value="Vaccinia Virus protein VP39"/>
    <property type="match status" value="1"/>
</dbReference>
<gene>
    <name evidence="2" type="ORF">CYMTET_55541</name>
</gene>
<evidence type="ECO:0000256" key="1">
    <source>
        <dbReference type="SAM" id="MobiDB-lite"/>
    </source>
</evidence>
<feature type="region of interest" description="Disordered" evidence="1">
    <location>
        <begin position="465"/>
        <end position="489"/>
    </location>
</feature>
<dbReference type="EMBL" id="LGRX02035542">
    <property type="protein sequence ID" value="KAK3234196.1"/>
    <property type="molecule type" value="Genomic_DNA"/>
</dbReference>
<protein>
    <recommendedName>
        <fullName evidence="4">Reverse transcriptase RNase H-like domain-containing protein</fullName>
    </recommendedName>
</protein>
<dbReference type="SUPFAM" id="SSF53335">
    <property type="entry name" value="S-adenosyl-L-methionine-dependent methyltransferases"/>
    <property type="match status" value="1"/>
</dbReference>
<organism evidence="2 3">
    <name type="scientific">Cymbomonas tetramitiformis</name>
    <dbReference type="NCBI Taxonomy" id="36881"/>
    <lineage>
        <taxon>Eukaryota</taxon>
        <taxon>Viridiplantae</taxon>
        <taxon>Chlorophyta</taxon>
        <taxon>Pyramimonadophyceae</taxon>
        <taxon>Pyramimonadales</taxon>
        <taxon>Pyramimonadaceae</taxon>
        <taxon>Cymbomonas</taxon>
    </lineage>
</organism>
<evidence type="ECO:0008006" key="4">
    <source>
        <dbReference type="Google" id="ProtNLM"/>
    </source>
</evidence>
<keyword evidence="3" id="KW-1185">Reference proteome</keyword>
<feature type="compositionally biased region" description="Basic and acidic residues" evidence="1">
    <location>
        <begin position="465"/>
        <end position="482"/>
    </location>
</feature>
<evidence type="ECO:0000313" key="2">
    <source>
        <dbReference type="EMBL" id="KAK3234196.1"/>
    </source>
</evidence>
<dbReference type="Proteomes" id="UP001190700">
    <property type="component" value="Unassembled WGS sequence"/>
</dbReference>